<dbReference type="RefSeq" id="WP_273950628.1">
    <property type="nucleotide sequence ID" value="NZ_JAQSIP010000003.1"/>
</dbReference>
<evidence type="ECO:0000313" key="2">
    <source>
        <dbReference type="Proteomes" id="UP001528673"/>
    </source>
</evidence>
<keyword evidence="2" id="KW-1185">Reference proteome</keyword>
<dbReference type="InterPro" id="IPR027417">
    <property type="entry name" value="P-loop_NTPase"/>
</dbReference>
<dbReference type="Gene3D" id="3.40.50.300">
    <property type="entry name" value="P-loop containing nucleotide triphosphate hydrolases"/>
    <property type="match status" value="1"/>
</dbReference>
<proteinExistence type="predicted"/>
<name>A0ABT5MX53_9BURK</name>
<dbReference type="InterPro" id="IPR047610">
    <property type="entry name" value="ImuA_translesion"/>
</dbReference>
<protein>
    <submittedName>
        <fullName evidence="1">Translesion DNA synthesis-associated protein ImuA</fullName>
    </submittedName>
</protein>
<accession>A0ABT5MX53</accession>
<reference evidence="1 2" key="1">
    <citation type="submission" date="2023-02" db="EMBL/GenBank/DDBJ databases">
        <title>Bacterial whole genomic sequence of Curvibacter sp. HBC61.</title>
        <authorList>
            <person name="Le V."/>
            <person name="Ko S.-R."/>
            <person name="Ahn C.-Y."/>
            <person name="Oh H.-M."/>
        </authorList>
    </citation>
    <scope>NUCLEOTIDE SEQUENCE [LARGE SCALE GENOMIC DNA]</scope>
    <source>
        <strain evidence="1 2">HBC61</strain>
    </source>
</reference>
<dbReference type="NCBIfam" id="NF033429">
    <property type="entry name" value="ImuA_translesion"/>
    <property type="match status" value="1"/>
</dbReference>
<evidence type="ECO:0000313" key="1">
    <source>
        <dbReference type="EMBL" id="MDD0838634.1"/>
    </source>
</evidence>
<dbReference type="EMBL" id="JAQSIP010000003">
    <property type="protein sequence ID" value="MDD0838634.1"/>
    <property type="molecule type" value="Genomic_DNA"/>
</dbReference>
<dbReference type="Proteomes" id="UP001528673">
    <property type="component" value="Unassembled WGS sequence"/>
</dbReference>
<sequence length="288" mass="30405">MPSTALSPSHALLHRIPALWRASELGAPQGPVFSTGFAALDAVLPGGGWPAGQLTELLQPEAGWREWRLLAPALAPLSQQGTVLLVGPPWVPYLPALAAQGLRVSALRWVQAQTPAERLWVAEQALRCRDLAALLVWLPEGPASQASSLRRLHLAAQAGAQPQPPGLWALRPWRVQAQSSPAPLRIGLSAGAEDGLSLNVFKRRGQALSQALWLAAARPPALRPRPTWPPVPSVPSVPSGPSMHPVGIPVLAPEATDPSAFRVGGRAARAVSDRGAHVVDRPAARTLS</sequence>
<organism evidence="1 2">
    <name type="scientific">Curvibacter cyanobacteriorum</name>
    <dbReference type="NCBI Taxonomy" id="3026422"/>
    <lineage>
        <taxon>Bacteria</taxon>
        <taxon>Pseudomonadati</taxon>
        <taxon>Pseudomonadota</taxon>
        <taxon>Betaproteobacteria</taxon>
        <taxon>Burkholderiales</taxon>
        <taxon>Comamonadaceae</taxon>
        <taxon>Curvibacter</taxon>
    </lineage>
</organism>
<comment type="caution">
    <text evidence="1">The sequence shown here is derived from an EMBL/GenBank/DDBJ whole genome shotgun (WGS) entry which is preliminary data.</text>
</comment>
<dbReference type="SUPFAM" id="SSF52540">
    <property type="entry name" value="P-loop containing nucleoside triphosphate hydrolases"/>
    <property type="match status" value="1"/>
</dbReference>
<gene>
    <name evidence="1" type="primary">imuA</name>
    <name evidence="1" type="ORF">PSQ40_08625</name>
</gene>